<protein>
    <submittedName>
        <fullName evidence="2">Uncharacterized protein LOC112460276</fullName>
    </submittedName>
</protein>
<accession>A0A6J1QFS3</accession>
<feature type="non-terminal residue" evidence="2">
    <location>
        <position position="1"/>
    </location>
</feature>
<dbReference type="OrthoDB" id="7542359at2759"/>
<dbReference type="GeneID" id="112460276"/>
<organism evidence="1 2">
    <name type="scientific">Temnothorax curvispinosus</name>
    <dbReference type="NCBI Taxonomy" id="300111"/>
    <lineage>
        <taxon>Eukaryota</taxon>
        <taxon>Metazoa</taxon>
        <taxon>Ecdysozoa</taxon>
        <taxon>Arthropoda</taxon>
        <taxon>Hexapoda</taxon>
        <taxon>Insecta</taxon>
        <taxon>Pterygota</taxon>
        <taxon>Neoptera</taxon>
        <taxon>Endopterygota</taxon>
        <taxon>Hymenoptera</taxon>
        <taxon>Apocrita</taxon>
        <taxon>Aculeata</taxon>
        <taxon>Formicoidea</taxon>
        <taxon>Formicidae</taxon>
        <taxon>Myrmicinae</taxon>
        <taxon>Temnothorax</taxon>
    </lineage>
</organism>
<dbReference type="AlphaFoldDB" id="A0A6J1QFS3"/>
<reference evidence="2" key="1">
    <citation type="submission" date="2025-08" db="UniProtKB">
        <authorList>
            <consortium name="RefSeq"/>
        </authorList>
    </citation>
    <scope>IDENTIFICATION</scope>
    <source>
        <tissue evidence="2">Whole body</tissue>
    </source>
</reference>
<dbReference type="Proteomes" id="UP000504618">
    <property type="component" value="Unplaced"/>
</dbReference>
<name>A0A6J1QFS3_9HYME</name>
<dbReference type="RefSeq" id="XP_024880663.1">
    <property type="nucleotide sequence ID" value="XM_025024895.1"/>
</dbReference>
<gene>
    <name evidence="2" type="primary">LOC112460276</name>
</gene>
<evidence type="ECO:0000313" key="1">
    <source>
        <dbReference type="Proteomes" id="UP000504618"/>
    </source>
</evidence>
<sequence>PILYRLQHGVCSCTPLRYTHIDLYGHLPQSHCIPYSGNPVLAMSYCYLIQGKCLTLRNDLPYEMQYVCELDCKPVCISPCPPCKVSCDSHGTPCPPITRCPTYSNTKSCERQAQSYPPAQSASLCQPCPSNTETMYQGAMCQPNVQRNELNPRA</sequence>
<evidence type="ECO:0000313" key="2">
    <source>
        <dbReference type="RefSeq" id="XP_024880663.1"/>
    </source>
</evidence>
<keyword evidence="1" id="KW-1185">Reference proteome</keyword>
<proteinExistence type="predicted"/>